<keyword evidence="9" id="KW-1185">Reference proteome</keyword>
<evidence type="ECO:0000256" key="1">
    <source>
        <dbReference type="ARBA" id="ARBA00022729"/>
    </source>
</evidence>
<reference evidence="9" key="2">
    <citation type="journal article" date="2007" name="PLoS Biol.">
        <title>Survey sequencing and comparative analysis of the elephant shark (Callorhinchus milii) genome.</title>
        <authorList>
            <person name="Venkatesh B."/>
            <person name="Kirkness E.F."/>
            <person name="Loh Y.H."/>
            <person name="Halpern A.L."/>
            <person name="Lee A.P."/>
            <person name="Johnson J."/>
            <person name="Dandona N."/>
            <person name="Viswanathan L.D."/>
            <person name="Tay A."/>
            <person name="Venter J.C."/>
            <person name="Strausberg R.L."/>
            <person name="Brenner S."/>
        </authorList>
    </citation>
    <scope>NUCLEOTIDE SEQUENCE [LARGE SCALE GENOMIC DNA]</scope>
</reference>
<dbReference type="InterPro" id="IPR013106">
    <property type="entry name" value="Ig_V-set"/>
</dbReference>
<dbReference type="Proteomes" id="UP000314986">
    <property type="component" value="Unassembled WGS sequence"/>
</dbReference>
<dbReference type="GO" id="GO:0042101">
    <property type="term" value="C:T cell receptor complex"/>
    <property type="evidence" value="ECO:0007669"/>
    <property type="project" value="UniProtKB-KW"/>
</dbReference>
<dbReference type="PANTHER" id="PTHR19367">
    <property type="entry name" value="T-CELL RECEPTOR ALPHA CHAIN V REGION"/>
    <property type="match status" value="1"/>
</dbReference>
<proteinExistence type="predicted"/>
<organism evidence="8 9">
    <name type="scientific">Callorhinchus milii</name>
    <name type="common">Ghost shark</name>
    <dbReference type="NCBI Taxonomy" id="7868"/>
    <lineage>
        <taxon>Eukaryota</taxon>
        <taxon>Metazoa</taxon>
        <taxon>Chordata</taxon>
        <taxon>Craniata</taxon>
        <taxon>Vertebrata</taxon>
        <taxon>Chondrichthyes</taxon>
        <taxon>Holocephali</taxon>
        <taxon>Chimaeriformes</taxon>
        <taxon>Callorhinchidae</taxon>
        <taxon>Callorhinchus</taxon>
    </lineage>
</organism>
<evidence type="ECO:0000256" key="3">
    <source>
        <dbReference type="ARBA" id="ARBA00023170"/>
    </source>
</evidence>
<dbReference type="GeneTree" id="ENSGT00970000196772"/>
<reference evidence="8" key="5">
    <citation type="submission" date="2025-09" db="UniProtKB">
        <authorList>
            <consortium name="Ensembl"/>
        </authorList>
    </citation>
    <scope>IDENTIFICATION</scope>
</reference>
<feature type="domain" description="Ig-like" evidence="7">
    <location>
        <begin position="39"/>
        <end position="125"/>
    </location>
</feature>
<evidence type="ECO:0000256" key="6">
    <source>
        <dbReference type="SAM" id="SignalP"/>
    </source>
</evidence>
<dbReference type="Ensembl" id="ENSCMIT00000003633.1">
    <property type="protein sequence ID" value="ENSCMIP00000003494.1"/>
    <property type="gene ID" value="ENSCMIG00000002113.1"/>
</dbReference>
<dbReference type="InterPro" id="IPR051287">
    <property type="entry name" value="TCR_variable_region"/>
</dbReference>
<reference evidence="9" key="1">
    <citation type="journal article" date="2006" name="Science">
        <title>Ancient noncoding elements conserved in the human genome.</title>
        <authorList>
            <person name="Venkatesh B."/>
            <person name="Kirkness E.F."/>
            <person name="Loh Y.H."/>
            <person name="Halpern A.L."/>
            <person name="Lee A.P."/>
            <person name="Johnson J."/>
            <person name="Dandona N."/>
            <person name="Viswanathan L.D."/>
            <person name="Tay A."/>
            <person name="Venter J.C."/>
            <person name="Strausberg R.L."/>
            <person name="Brenner S."/>
        </authorList>
    </citation>
    <scope>NUCLEOTIDE SEQUENCE [LARGE SCALE GENOMIC DNA]</scope>
</reference>
<dbReference type="InterPro" id="IPR013783">
    <property type="entry name" value="Ig-like_fold"/>
</dbReference>
<accession>A0A4W3H050</accession>
<keyword evidence="3" id="KW-0675">Receptor</keyword>
<evidence type="ECO:0000256" key="5">
    <source>
        <dbReference type="ARBA" id="ARBA00043266"/>
    </source>
</evidence>
<sequence>MTALCQLLIAILTIASKYVWTCTVHAFLHYKISEKTEIEGQDVILNCNISRLDTVFWYRQNPGGALQYATDNNNRIKKGADFAEERFSTNVSIAERTVPLNILQVRVRDSAGYYCALSPTEAQISGSALQKLPCGFLWLSGYSTCLTSDRRWFNDLQNESLRNFPYSTHWALVTSSK</sequence>
<dbReference type="PROSITE" id="PS50835">
    <property type="entry name" value="IG_LIKE"/>
    <property type="match status" value="1"/>
</dbReference>
<reference evidence="8" key="4">
    <citation type="submission" date="2025-08" db="UniProtKB">
        <authorList>
            <consortium name="Ensembl"/>
        </authorList>
    </citation>
    <scope>IDENTIFICATION</scope>
</reference>
<feature type="chain" id="PRO_5021381612" description="Ig-like domain-containing protein" evidence="6">
    <location>
        <begin position="22"/>
        <end position="177"/>
    </location>
</feature>
<protein>
    <recommendedName>
        <fullName evidence="7">Ig-like domain-containing protein</fullName>
    </recommendedName>
</protein>
<dbReference type="SMART" id="SM00409">
    <property type="entry name" value="IG"/>
    <property type="match status" value="1"/>
</dbReference>
<keyword evidence="5" id="KW-1279">T cell receptor</keyword>
<dbReference type="InterPro" id="IPR003599">
    <property type="entry name" value="Ig_sub"/>
</dbReference>
<keyword evidence="5" id="KW-0391">Immunity</keyword>
<dbReference type="OMA" id="STHWALV"/>
<dbReference type="InterPro" id="IPR036179">
    <property type="entry name" value="Ig-like_dom_sf"/>
</dbReference>
<reference evidence="9" key="3">
    <citation type="journal article" date="2014" name="Nature">
        <title>Elephant shark genome provides unique insights into gnathostome evolution.</title>
        <authorList>
            <consortium name="International Elephant Shark Genome Sequencing Consortium"/>
            <person name="Venkatesh B."/>
            <person name="Lee A.P."/>
            <person name="Ravi V."/>
            <person name="Maurya A.K."/>
            <person name="Lian M.M."/>
            <person name="Swann J.B."/>
            <person name="Ohta Y."/>
            <person name="Flajnik M.F."/>
            <person name="Sutoh Y."/>
            <person name="Kasahara M."/>
            <person name="Hoon S."/>
            <person name="Gangu V."/>
            <person name="Roy S.W."/>
            <person name="Irimia M."/>
            <person name="Korzh V."/>
            <person name="Kondrychyn I."/>
            <person name="Lim Z.W."/>
            <person name="Tay B.H."/>
            <person name="Tohari S."/>
            <person name="Kong K.W."/>
            <person name="Ho S."/>
            <person name="Lorente-Galdos B."/>
            <person name="Quilez J."/>
            <person name="Marques-Bonet T."/>
            <person name="Raney B.J."/>
            <person name="Ingham P.W."/>
            <person name="Tay A."/>
            <person name="Hillier L.W."/>
            <person name="Minx P."/>
            <person name="Boehm T."/>
            <person name="Wilson R.K."/>
            <person name="Brenner S."/>
            <person name="Warren W.C."/>
        </authorList>
    </citation>
    <scope>NUCLEOTIDE SEQUENCE [LARGE SCALE GENOMIC DNA]</scope>
</reference>
<feature type="signal peptide" evidence="6">
    <location>
        <begin position="1"/>
        <end position="21"/>
    </location>
</feature>
<dbReference type="InterPro" id="IPR007110">
    <property type="entry name" value="Ig-like_dom"/>
</dbReference>
<dbReference type="AlphaFoldDB" id="A0A4W3H050"/>
<keyword evidence="1 6" id="KW-0732">Signal</keyword>
<dbReference type="SUPFAM" id="SSF48726">
    <property type="entry name" value="Immunoglobulin"/>
    <property type="match status" value="1"/>
</dbReference>
<keyword evidence="4" id="KW-0393">Immunoglobulin domain</keyword>
<name>A0A4W3H050_CALMI</name>
<dbReference type="Pfam" id="PF07686">
    <property type="entry name" value="V-set"/>
    <property type="match status" value="1"/>
</dbReference>
<keyword evidence="2" id="KW-1064">Adaptive immunity</keyword>
<evidence type="ECO:0000259" key="7">
    <source>
        <dbReference type="PROSITE" id="PS50835"/>
    </source>
</evidence>
<evidence type="ECO:0000256" key="4">
    <source>
        <dbReference type="ARBA" id="ARBA00023319"/>
    </source>
</evidence>
<dbReference type="Gene3D" id="2.60.40.10">
    <property type="entry name" value="Immunoglobulins"/>
    <property type="match status" value="1"/>
</dbReference>
<evidence type="ECO:0000313" key="8">
    <source>
        <dbReference type="Ensembl" id="ENSCMIP00000003494.1"/>
    </source>
</evidence>
<evidence type="ECO:0000256" key="2">
    <source>
        <dbReference type="ARBA" id="ARBA00023130"/>
    </source>
</evidence>
<evidence type="ECO:0000313" key="9">
    <source>
        <dbReference type="Proteomes" id="UP000314986"/>
    </source>
</evidence>
<dbReference type="SMART" id="SM00406">
    <property type="entry name" value="IGv"/>
    <property type="match status" value="1"/>
</dbReference>
<dbReference type="InParanoid" id="A0A4W3H050"/>
<dbReference type="GO" id="GO:0002250">
    <property type="term" value="P:adaptive immune response"/>
    <property type="evidence" value="ECO:0007669"/>
    <property type="project" value="UniProtKB-KW"/>
</dbReference>
<dbReference type="PANTHER" id="PTHR19367:SF18">
    <property type="entry name" value="T CELL RECEPTOR ALPHA VARIABLE 16"/>
    <property type="match status" value="1"/>
</dbReference>